<accession>A0ABR0DYQ5</accession>
<name>A0ABR0DYQ5_ZASCE</name>
<evidence type="ECO:0000313" key="3">
    <source>
        <dbReference type="Proteomes" id="UP001305779"/>
    </source>
</evidence>
<dbReference type="EMBL" id="JAXOVC010000014">
    <property type="protein sequence ID" value="KAK4494304.1"/>
    <property type="molecule type" value="Genomic_DNA"/>
</dbReference>
<protein>
    <submittedName>
        <fullName evidence="2">Uncharacterized protein</fullName>
    </submittedName>
</protein>
<sequence length="127" mass="13935">MAQGSNTATLRQRLEALPQELYDEIYDLTFTPDGGTRNISDTYRPPAQLQVSRATRLQFSKAYFGDGAVFRVQTEEVLGKWLPGSREPDSPSDSGQEDQLAGSGETLAFVDGRHTVDIVAEARVGGW</sequence>
<dbReference type="Proteomes" id="UP001305779">
    <property type="component" value="Unassembled WGS sequence"/>
</dbReference>
<feature type="region of interest" description="Disordered" evidence="1">
    <location>
        <begin position="81"/>
        <end position="106"/>
    </location>
</feature>
<gene>
    <name evidence="2" type="ORF">PRZ48_014602</name>
</gene>
<organism evidence="2 3">
    <name type="scientific">Zasmidium cellare</name>
    <name type="common">Wine cellar mold</name>
    <name type="synonym">Racodium cellare</name>
    <dbReference type="NCBI Taxonomy" id="395010"/>
    <lineage>
        <taxon>Eukaryota</taxon>
        <taxon>Fungi</taxon>
        <taxon>Dikarya</taxon>
        <taxon>Ascomycota</taxon>
        <taxon>Pezizomycotina</taxon>
        <taxon>Dothideomycetes</taxon>
        <taxon>Dothideomycetidae</taxon>
        <taxon>Mycosphaerellales</taxon>
        <taxon>Mycosphaerellaceae</taxon>
        <taxon>Zasmidium</taxon>
    </lineage>
</organism>
<reference evidence="2 3" key="1">
    <citation type="journal article" date="2023" name="G3 (Bethesda)">
        <title>A chromosome-level genome assembly of Zasmidium syzygii isolated from banana leaves.</title>
        <authorList>
            <person name="van Westerhoven A.C."/>
            <person name="Mehrabi R."/>
            <person name="Talebi R."/>
            <person name="Steentjes M.B.F."/>
            <person name="Corcolon B."/>
            <person name="Chong P.A."/>
            <person name="Kema G.H.J."/>
            <person name="Seidl M.F."/>
        </authorList>
    </citation>
    <scope>NUCLEOTIDE SEQUENCE [LARGE SCALE GENOMIC DNA]</scope>
    <source>
        <strain evidence="2 3">P124</strain>
    </source>
</reference>
<keyword evidence="3" id="KW-1185">Reference proteome</keyword>
<evidence type="ECO:0000313" key="2">
    <source>
        <dbReference type="EMBL" id="KAK4494304.1"/>
    </source>
</evidence>
<proteinExistence type="predicted"/>
<evidence type="ECO:0000256" key="1">
    <source>
        <dbReference type="SAM" id="MobiDB-lite"/>
    </source>
</evidence>
<comment type="caution">
    <text evidence="2">The sequence shown here is derived from an EMBL/GenBank/DDBJ whole genome shotgun (WGS) entry which is preliminary data.</text>
</comment>